<dbReference type="InterPro" id="IPR014756">
    <property type="entry name" value="Ig_E-set"/>
</dbReference>
<dbReference type="RefSeq" id="WP_151535832.1">
    <property type="nucleotide sequence ID" value="NZ_WBOS01000008.1"/>
</dbReference>
<keyword evidence="8" id="KW-1185">Reference proteome</keyword>
<dbReference type="InterPro" id="IPR036374">
    <property type="entry name" value="OxRdtase_Mopterin-bd_sf"/>
</dbReference>
<dbReference type="GO" id="GO:0008482">
    <property type="term" value="F:sulfite oxidase activity"/>
    <property type="evidence" value="ECO:0007669"/>
    <property type="project" value="TreeGrafter"/>
</dbReference>
<dbReference type="InterPro" id="IPR005066">
    <property type="entry name" value="MoCF_OxRdtse_dimer"/>
</dbReference>
<evidence type="ECO:0000256" key="3">
    <source>
        <dbReference type="ARBA" id="ARBA00022723"/>
    </source>
</evidence>
<dbReference type="Pfam" id="PF00174">
    <property type="entry name" value="Oxidored_molyb"/>
    <property type="match status" value="1"/>
</dbReference>
<sequence length="356" mass="40818">MSQQSYPVVKPYLKTHTLVPENQETPIEFIQNDTIPSRLFYRRNHFSYPSLSHSNYWLPINGLVSAPLLLSMQDLLQMPAKTVKAVLECAGDKRSFFKPKVFGEQWEKGAINQGFWKGVPLRTLLERAGLREGAKEVVIEGYDYGKTPDSDQVYTYARSLPIEKALHPDTLIAFEYNQQPIPFKHGFPLRLVVPQWYGMASVKWIKQITIINSHFSGPFQSIDYVYYPNKENNEGAFPVTTINVNSTIQQPRDMDILNRGNHIIKGIAWTGEGYITKVEISTDNGQTWTNAKMDNRDSGQYGWVLWSYEWAAGKSGEYVILSRATDSTNRIQPSEPFWNRKGYGYNAMDKIKVKIE</sequence>
<dbReference type="GO" id="GO:0006790">
    <property type="term" value="P:sulfur compound metabolic process"/>
    <property type="evidence" value="ECO:0007669"/>
    <property type="project" value="TreeGrafter"/>
</dbReference>
<accession>A0A6L3V7G8</accession>
<dbReference type="SUPFAM" id="SSF56524">
    <property type="entry name" value="Oxidoreductase molybdopterin-binding domain"/>
    <property type="match status" value="1"/>
</dbReference>
<evidence type="ECO:0000259" key="6">
    <source>
        <dbReference type="Pfam" id="PF03404"/>
    </source>
</evidence>
<dbReference type="GO" id="GO:0030151">
    <property type="term" value="F:molybdenum ion binding"/>
    <property type="evidence" value="ECO:0007669"/>
    <property type="project" value="InterPro"/>
</dbReference>
<keyword evidence="3" id="KW-0479">Metal-binding</keyword>
<dbReference type="InterPro" id="IPR000572">
    <property type="entry name" value="OxRdtase_Mopterin-bd_dom"/>
</dbReference>
<dbReference type="GO" id="GO:0020037">
    <property type="term" value="F:heme binding"/>
    <property type="evidence" value="ECO:0007669"/>
    <property type="project" value="TreeGrafter"/>
</dbReference>
<keyword evidence="4" id="KW-0560">Oxidoreductase</keyword>
<reference evidence="7 8" key="1">
    <citation type="journal article" date="2016" name="Antonie Van Leeuwenhoek">
        <title>Bacillus depressus sp. nov., isolated from soil of a sunflower field.</title>
        <authorList>
            <person name="Wei X."/>
            <person name="Xin D."/>
            <person name="Xin Y."/>
            <person name="Zhang H."/>
            <person name="Wang T."/>
            <person name="Zhang J."/>
        </authorList>
    </citation>
    <scope>NUCLEOTIDE SEQUENCE [LARGE SCALE GENOMIC DNA]</scope>
    <source>
        <strain evidence="7 8">BZ1</strain>
    </source>
</reference>
<evidence type="ECO:0000256" key="1">
    <source>
        <dbReference type="ARBA" id="ARBA00001924"/>
    </source>
</evidence>
<dbReference type="EMBL" id="WBOS01000008">
    <property type="protein sequence ID" value="KAB2333083.1"/>
    <property type="molecule type" value="Genomic_DNA"/>
</dbReference>
<dbReference type="Proteomes" id="UP000481030">
    <property type="component" value="Unassembled WGS sequence"/>
</dbReference>
<protein>
    <submittedName>
        <fullName evidence="7">Sulfite oxidase</fullName>
    </submittedName>
</protein>
<dbReference type="PRINTS" id="PR00407">
    <property type="entry name" value="EUMOPTERIN"/>
</dbReference>
<organism evidence="7 8">
    <name type="scientific">Cytobacillus depressus</name>
    <dbReference type="NCBI Taxonomy" id="1602942"/>
    <lineage>
        <taxon>Bacteria</taxon>
        <taxon>Bacillati</taxon>
        <taxon>Bacillota</taxon>
        <taxon>Bacilli</taxon>
        <taxon>Bacillales</taxon>
        <taxon>Bacillaceae</taxon>
        <taxon>Cytobacillus</taxon>
    </lineage>
</organism>
<evidence type="ECO:0000256" key="2">
    <source>
        <dbReference type="ARBA" id="ARBA00022505"/>
    </source>
</evidence>
<keyword evidence="2" id="KW-0500">Molybdenum</keyword>
<dbReference type="PANTHER" id="PTHR19372">
    <property type="entry name" value="SULFITE REDUCTASE"/>
    <property type="match status" value="1"/>
</dbReference>
<dbReference type="Gene3D" id="2.60.40.650">
    <property type="match status" value="1"/>
</dbReference>
<dbReference type="CDD" id="cd02110">
    <property type="entry name" value="SO_family_Moco_dimer"/>
    <property type="match status" value="1"/>
</dbReference>
<dbReference type="OrthoDB" id="9778777at2"/>
<gene>
    <name evidence="7" type="ORF">F7731_16210</name>
</gene>
<dbReference type="AlphaFoldDB" id="A0A6L3V7G8"/>
<dbReference type="GO" id="GO:0043546">
    <property type="term" value="F:molybdopterin cofactor binding"/>
    <property type="evidence" value="ECO:0007669"/>
    <property type="project" value="TreeGrafter"/>
</dbReference>
<comment type="cofactor">
    <cofactor evidence="1">
        <name>Mo-molybdopterin</name>
        <dbReference type="ChEBI" id="CHEBI:71302"/>
    </cofactor>
</comment>
<dbReference type="SUPFAM" id="SSF81296">
    <property type="entry name" value="E set domains"/>
    <property type="match status" value="1"/>
</dbReference>
<dbReference type="InterPro" id="IPR008335">
    <property type="entry name" value="Mopterin_OxRdtase_euk"/>
</dbReference>
<evidence type="ECO:0000313" key="7">
    <source>
        <dbReference type="EMBL" id="KAB2333083.1"/>
    </source>
</evidence>
<feature type="domain" description="Moybdenum cofactor oxidoreductase dimerisation" evidence="6">
    <location>
        <begin position="240"/>
        <end position="355"/>
    </location>
</feature>
<dbReference type="Gene3D" id="3.90.420.10">
    <property type="entry name" value="Oxidoreductase, molybdopterin-binding domain"/>
    <property type="match status" value="1"/>
</dbReference>
<comment type="caution">
    <text evidence="7">The sequence shown here is derived from an EMBL/GenBank/DDBJ whole genome shotgun (WGS) entry which is preliminary data.</text>
</comment>
<dbReference type="Pfam" id="PF03404">
    <property type="entry name" value="Mo-co_dimer"/>
    <property type="match status" value="1"/>
</dbReference>
<name>A0A6L3V7G8_9BACI</name>
<evidence type="ECO:0000259" key="5">
    <source>
        <dbReference type="Pfam" id="PF00174"/>
    </source>
</evidence>
<dbReference type="PANTHER" id="PTHR19372:SF7">
    <property type="entry name" value="SULFITE OXIDASE, MITOCHONDRIAL"/>
    <property type="match status" value="1"/>
</dbReference>
<evidence type="ECO:0000313" key="8">
    <source>
        <dbReference type="Proteomes" id="UP000481030"/>
    </source>
</evidence>
<proteinExistence type="predicted"/>
<feature type="domain" description="Oxidoreductase molybdopterin-binding" evidence="5">
    <location>
        <begin position="45"/>
        <end position="217"/>
    </location>
</feature>
<evidence type="ECO:0000256" key="4">
    <source>
        <dbReference type="ARBA" id="ARBA00023002"/>
    </source>
</evidence>